<name>A0ABD3PCR0_9STRA</name>
<gene>
    <name evidence="3" type="ORF">ACHAWO_011243</name>
</gene>
<protein>
    <recommendedName>
        <fullName evidence="2">Calcineurin-like phosphoesterase domain-containing protein</fullName>
    </recommendedName>
</protein>
<dbReference type="SUPFAM" id="SSF56300">
    <property type="entry name" value="Metallo-dependent phosphatases"/>
    <property type="match status" value="1"/>
</dbReference>
<dbReference type="PANTHER" id="PTHR46546">
    <property type="entry name" value="SHEWANELLA-LIKE PROTEIN PHOSPHATASE 1"/>
    <property type="match status" value="1"/>
</dbReference>
<keyword evidence="1" id="KW-0732">Signal</keyword>
<organism evidence="3 4">
    <name type="scientific">Cyclotella atomus</name>
    <dbReference type="NCBI Taxonomy" id="382360"/>
    <lineage>
        <taxon>Eukaryota</taxon>
        <taxon>Sar</taxon>
        <taxon>Stramenopiles</taxon>
        <taxon>Ochrophyta</taxon>
        <taxon>Bacillariophyta</taxon>
        <taxon>Coscinodiscophyceae</taxon>
        <taxon>Thalassiosirophycidae</taxon>
        <taxon>Stephanodiscales</taxon>
        <taxon>Stephanodiscaceae</taxon>
        <taxon>Cyclotella</taxon>
    </lineage>
</organism>
<dbReference type="InterPro" id="IPR029052">
    <property type="entry name" value="Metallo-depent_PP-like"/>
</dbReference>
<evidence type="ECO:0000256" key="1">
    <source>
        <dbReference type="SAM" id="SignalP"/>
    </source>
</evidence>
<dbReference type="Pfam" id="PF00149">
    <property type="entry name" value="Metallophos"/>
    <property type="match status" value="1"/>
</dbReference>
<sequence length="476" mass="51910">MSPSSPLLSLLVAAMSSSASAFLSPLARHVIASSRRMHHIQRPSQTATTRAATTRLFSFFESSSRDKILLDPKTPLHPLLNTPPTSDPSHLSQYTLPYIEIGKDDYRPNLPKGQRIVAFGDVHGDIPALHKFLLAAGVIDPASLEQQPQQIKWTGGDTILIQTGDILDRGAKELECFRTLCTLAHQAEEVGGKVYVLYGNHESLNAAGLFQYADPEGNVEFEQTFGKRLDENFGSNRWRLQFGGNEPARWAACEPGGLLANGGGSMMENMMVSCLLGRTVFVHGGLRAEHLVDRIANPQDVNSYEGISKMNREARDWIMMHHHGDNNNWGEYSTVEEVINSAQHRARTASKSMPDCLGGGIGASSPVWMRDYSQPNDAPPKNRGAKDLLDKTLEAVGEDVQRIVMGHTPQMKINSALGGRAWRIDVGASQGVMGGTPEVLEIIHGGEDGEDKVSVLTVDGKSIDGKDRAVVDNVLF</sequence>
<dbReference type="Proteomes" id="UP001530400">
    <property type="component" value="Unassembled WGS sequence"/>
</dbReference>
<reference evidence="3 4" key="1">
    <citation type="submission" date="2024-10" db="EMBL/GenBank/DDBJ databases">
        <title>Updated reference genomes for cyclostephanoid diatoms.</title>
        <authorList>
            <person name="Roberts W.R."/>
            <person name="Alverson A.J."/>
        </authorList>
    </citation>
    <scope>NUCLEOTIDE SEQUENCE [LARGE SCALE GENOMIC DNA]</scope>
    <source>
        <strain evidence="3 4">AJA010-31</strain>
    </source>
</reference>
<dbReference type="PANTHER" id="PTHR46546:SF4">
    <property type="entry name" value="SHEWANELLA-LIKE PROTEIN PHOSPHATASE 1"/>
    <property type="match status" value="1"/>
</dbReference>
<keyword evidence="4" id="KW-1185">Reference proteome</keyword>
<dbReference type="Gene3D" id="3.60.21.10">
    <property type="match status" value="1"/>
</dbReference>
<dbReference type="EMBL" id="JALLPJ020000709">
    <property type="protein sequence ID" value="KAL3784951.1"/>
    <property type="molecule type" value="Genomic_DNA"/>
</dbReference>
<feature type="signal peptide" evidence="1">
    <location>
        <begin position="1"/>
        <end position="21"/>
    </location>
</feature>
<accession>A0ABD3PCR0</accession>
<comment type="caution">
    <text evidence="3">The sequence shown here is derived from an EMBL/GenBank/DDBJ whole genome shotgun (WGS) entry which is preliminary data.</text>
</comment>
<evidence type="ECO:0000259" key="2">
    <source>
        <dbReference type="Pfam" id="PF00149"/>
    </source>
</evidence>
<evidence type="ECO:0000313" key="3">
    <source>
        <dbReference type="EMBL" id="KAL3784951.1"/>
    </source>
</evidence>
<dbReference type="InterPro" id="IPR004843">
    <property type="entry name" value="Calcineurin-like_PHP"/>
</dbReference>
<feature type="chain" id="PRO_5044832164" description="Calcineurin-like phosphoesterase domain-containing protein" evidence="1">
    <location>
        <begin position="22"/>
        <end position="476"/>
    </location>
</feature>
<evidence type="ECO:0000313" key="4">
    <source>
        <dbReference type="Proteomes" id="UP001530400"/>
    </source>
</evidence>
<dbReference type="AlphaFoldDB" id="A0ABD3PCR0"/>
<feature type="domain" description="Calcineurin-like phosphoesterase" evidence="2">
    <location>
        <begin position="115"/>
        <end position="334"/>
    </location>
</feature>
<proteinExistence type="predicted"/>